<dbReference type="PROSITE" id="PS51464">
    <property type="entry name" value="SIS"/>
    <property type="match status" value="1"/>
</dbReference>
<dbReference type="Gene3D" id="3.40.50.10490">
    <property type="entry name" value="Glucose-6-phosphate isomerase like protein, domain 1"/>
    <property type="match status" value="1"/>
</dbReference>
<proteinExistence type="predicted"/>
<gene>
    <name evidence="2" type="ORF">PRK78_004181</name>
</gene>
<dbReference type="GO" id="GO:0097367">
    <property type="term" value="F:carbohydrate derivative binding"/>
    <property type="evidence" value="ECO:0007669"/>
    <property type="project" value="InterPro"/>
</dbReference>
<dbReference type="AlphaFoldDB" id="A0AAF0DI74"/>
<evidence type="ECO:0000259" key="1">
    <source>
        <dbReference type="PROSITE" id="PS51464"/>
    </source>
</evidence>
<dbReference type="Pfam" id="PF01380">
    <property type="entry name" value="SIS"/>
    <property type="match status" value="1"/>
</dbReference>
<protein>
    <recommendedName>
        <fullName evidence="1">SIS domain-containing protein</fullName>
    </recommendedName>
</protein>
<keyword evidence="3" id="KW-1185">Reference proteome</keyword>
<dbReference type="Proteomes" id="UP001219355">
    <property type="component" value="Chromosome 2"/>
</dbReference>
<dbReference type="PANTHER" id="PTHR38418">
    <property type="entry name" value="SUGAR ISOMERASE, KPSF/GUTQ (AFU_ORTHOLOGUE AFUA_6G08860)"/>
    <property type="match status" value="1"/>
</dbReference>
<feature type="domain" description="SIS" evidence="1">
    <location>
        <begin position="94"/>
        <end position="244"/>
    </location>
</feature>
<dbReference type="GO" id="GO:1901135">
    <property type="term" value="P:carbohydrate derivative metabolic process"/>
    <property type="evidence" value="ECO:0007669"/>
    <property type="project" value="InterPro"/>
</dbReference>
<dbReference type="EMBL" id="CP120628">
    <property type="protein sequence ID" value="WEW58713.1"/>
    <property type="molecule type" value="Genomic_DNA"/>
</dbReference>
<sequence>MTFSVLARKRRRQISPPFPPIASQPPSVLNVPLLPMTPPDPDIDPIASVNPTIPSLETVVHVISTERAALANLEQVYATDTFSRENMEHAVEQVARTINSGGKLVICGVGKSGKIGEKIVATMNSLGIQSCFLHPTEALHGDLGMIKQNDALLFITFSGKTSELLMLLPHIPPTLPVIAITSHMQASSCALFSDIEIRNTILLPAPVHEREEISFGLPAPTTSTTVALAVGDALALAVARRLHTVPGRGPADVFKSFHPGGAIGAAFAAASSSSSSSSVSTTCFPSSASSVTASPSSGALNGLPDQRGCITPLLQLSRQKLVSNLATPLSSIPIISQREYPQSSLRVADVLAAAVRSPEARLWVSLTPDCLIPPTRLRLLADIRDPATRFCDLDGKEHFVVKKSWIRVPESFSIANVRQILSDIDSAANAKDDAAKNEQQARGRVIAITSEVSENDILGFVEEEEIWRDDV</sequence>
<name>A0AAF0DI74_9EURO</name>
<dbReference type="CDD" id="cd05014">
    <property type="entry name" value="SIS_Kpsf"/>
    <property type="match status" value="1"/>
</dbReference>
<evidence type="ECO:0000313" key="3">
    <source>
        <dbReference type="Proteomes" id="UP001219355"/>
    </source>
</evidence>
<evidence type="ECO:0000313" key="2">
    <source>
        <dbReference type="EMBL" id="WEW58713.1"/>
    </source>
</evidence>
<dbReference type="InterPro" id="IPR046348">
    <property type="entry name" value="SIS_dom_sf"/>
</dbReference>
<dbReference type="SUPFAM" id="SSF53697">
    <property type="entry name" value="SIS domain"/>
    <property type="match status" value="1"/>
</dbReference>
<accession>A0AAF0DI74</accession>
<dbReference type="PANTHER" id="PTHR38418:SF2">
    <property type="entry name" value="SUGAR ISOMERASE, KPSF_GUTQ (AFU_ORTHOLOGUE AFUA_6G08860)"/>
    <property type="match status" value="1"/>
</dbReference>
<organism evidence="2 3">
    <name type="scientific">Emydomyces testavorans</name>
    <dbReference type="NCBI Taxonomy" id="2070801"/>
    <lineage>
        <taxon>Eukaryota</taxon>
        <taxon>Fungi</taxon>
        <taxon>Dikarya</taxon>
        <taxon>Ascomycota</taxon>
        <taxon>Pezizomycotina</taxon>
        <taxon>Eurotiomycetes</taxon>
        <taxon>Eurotiomycetidae</taxon>
        <taxon>Onygenales</taxon>
        <taxon>Nannizziopsiaceae</taxon>
        <taxon>Emydomyces</taxon>
    </lineage>
</organism>
<dbReference type="InterPro" id="IPR001347">
    <property type="entry name" value="SIS_dom"/>
</dbReference>
<dbReference type="InterPro" id="IPR035474">
    <property type="entry name" value="SIS_Kpsf"/>
</dbReference>
<reference evidence="2" key="1">
    <citation type="submission" date="2023-03" db="EMBL/GenBank/DDBJ databases">
        <title>Emydomyces testavorans Genome Sequence.</title>
        <authorList>
            <person name="Hoyer L."/>
        </authorList>
    </citation>
    <scope>NUCLEOTIDE SEQUENCE</scope>
    <source>
        <strain evidence="2">16-2883</strain>
    </source>
</reference>